<dbReference type="HOGENOM" id="CLU_2042115_0_0_1"/>
<dbReference type="EnsemblPlants" id="KQK97017">
    <property type="protein sequence ID" value="KQK97017"/>
    <property type="gene ID" value="SETIT_011355mg"/>
</dbReference>
<organism evidence="1 2">
    <name type="scientific">Setaria italica</name>
    <name type="common">Foxtail millet</name>
    <name type="synonym">Panicum italicum</name>
    <dbReference type="NCBI Taxonomy" id="4555"/>
    <lineage>
        <taxon>Eukaryota</taxon>
        <taxon>Viridiplantae</taxon>
        <taxon>Streptophyta</taxon>
        <taxon>Embryophyta</taxon>
        <taxon>Tracheophyta</taxon>
        <taxon>Spermatophyta</taxon>
        <taxon>Magnoliopsida</taxon>
        <taxon>Liliopsida</taxon>
        <taxon>Poales</taxon>
        <taxon>Poaceae</taxon>
        <taxon>PACMAD clade</taxon>
        <taxon>Panicoideae</taxon>
        <taxon>Panicodae</taxon>
        <taxon>Paniceae</taxon>
        <taxon>Cenchrinae</taxon>
        <taxon>Setaria</taxon>
    </lineage>
</organism>
<sequence>MGFVKMKLGKHNKFRDVFEMAFNVSKDQDKFCKTQPVSQKFPDRWIEERGSSYAVRYLREILTRRGQKMYHVPSTGNVAPYHEPGDKGCNTSISVTRVSTRGYAGSRWHIGLGSQHSDIAK</sequence>
<dbReference type="Gramene" id="KQK97017">
    <property type="protein sequence ID" value="KQK97017"/>
    <property type="gene ID" value="SETIT_011355mg"/>
</dbReference>
<dbReference type="Proteomes" id="UP000004995">
    <property type="component" value="Unassembled WGS sequence"/>
</dbReference>
<reference evidence="2" key="1">
    <citation type="journal article" date="2012" name="Nat. Biotechnol.">
        <title>Reference genome sequence of the model plant Setaria.</title>
        <authorList>
            <person name="Bennetzen J.L."/>
            <person name="Schmutz J."/>
            <person name="Wang H."/>
            <person name="Percifield R."/>
            <person name="Hawkins J."/>
            <person name="Pontaroli A.C."/>
            <person name="Estep M."/>
            <person name="Feng L."/>
            <person name="Vaughn J.N."/>
            <person name="Grimwood J."/>
            <person name="Jenkins J."/>
            <person name="Barry K."/>
            <person name="Lindquist E."/>
            <person name="Hellsten U."/>
            <person name="Deshpande S."/>
            <person name="Wang X."/>
            <person name="Wu X."/>
            <person name="Mitros T."/>
            <person name="Triplett J."/>
            <person name="Yang X."/>
            <person name="Ye C.Y."/>
            <person name="Mauro-Herrera M."/>
            <person name="Wang L."/>
            <person name="Li P."/>
            <person name="Sharma M."/>
            <person name="Sharma R."/>
            <person name="Ronald P.C."/>
            <person name="Panaud O."/>
            <person name="Kellogg E.A."/>
            <person name="Brutnell T.P."/>
            <person name="Doust A.N."/>
            <person name="Tuskan G.A."/>
            <person name="Rokhsar D."/>
            <person name="Devos K.M."/>
        </authorList>
    </citation>
    <scope>NUCLEOTIDE SEQUENCE [LARGE SCALE GENOMIC DNA]</scope>
    <source>
        <strain evidence="2">cv. Yugu1</strain>
    </source>
</reference>
<reference evidence="1" key="2">
    <citation type="submission" date="2018-08" db="UniProtKB">
        <authorList>
            <consortium name="EnsemblPlants"/>
        </authorList>
    </citation>
    <scope>IDENTIFICATION</scope>
    <source>
        <strain evidence="1">Yugu1</strain>
    </source>
</reference>
<evidence type="ECO:0000313" key="2">
    <source>
        <dbReference type="Proteomes" id="UP000004995"/>
    </source>
</evidence>
<accession>K3YAW3</accession>
<proteinExistence type="predicted"/>
<dbReference type="AlphaFoldDB" id="K3YAW3"/>
<dbReference type="EMBL" id="AGNK02004315">
    <property type="status" value="NOT_ANNOTATED_CDS"/>
    <property type="molecule type" value="Genomic_DNA"/>
</dbReference>
<dbReference type="InParanoid" id="K3YAW3"/>
<protein>
    <submittedName>
        <fullName evidence="1">Uncharacterized protein</fullName>
    </submittedName>
</protein>
<name>K3YAW3_SETIT</name>
<evidence type="ECO:0000313" key="1">
    <source>
        <dbReference type="EnsemblPlants" id="KQK97017"/>
    </source>
</evidence>
<keyword evidence="2" id="KW-1185">Reference proteome</keyword>